<sequence>MDGRIFINPINGLINKPQFQFMTRSNLHIKLSNGKSLICVADSSSAPEQGYIVERLFLPLLSLDNSEQELEMLTEHCTMDERRINADYRYLIDLTTKEVKFFEEHYSYTKDTFRKGKDITERYDEYLKTIS</sequence>
<accession>A0ABT8CXN5</accession>
<evidence type="ECO:0000313" key="1">
    <source>
        <dbReference type="EMBL" id="MDN3707917.1"/>
    </source>
</evidence>
<keyword evidence="2" id="KW-1185">Reference proteome</keyword>
<reference evidence="2" key="1">
    <citation type="journal article" date="2019" name="Int. J. Syst. Evol. Microbiol.">
        <title>The Global Catalogue of Microorganisms (GCM) 10K type strain sequencing project: providing services to taxonomists for standard genome sequencing and annotation.</title>
        <authorList>
            <consortium name="The Broad Institute Genomics Platform"/>
            <consortium name="The Broad Institute Genome Sequencing Center for Infectious Disease"/>
            <person name="Wu L."/>
            <person name="Ma J."/>
        </authorList>
    </citation>
    <scope>NUCLEOTIDE SEQUENCE [LARGE SCALE GENOMIC DNA]</scope>
    <source>
        <strain evidence="2">CECT 7184</strain>
    </source>
</reference>
<protein>
    <submittedName>
        <fullName evidence="1">Penicillin-binding protein</fullName>
    </submittedName>
</protein>
<comment type="caution">
    <text evidence="1">The sequence shown here is derived from an EMBL/GenBank/DDBJ whole genome shotgun (WGS) entry which is preliminary data.</text>
</comment>
<proteinExistence type="predicted"/>
<dbReference type="EMBL" id="JAUFQU010000001">
    <property type="protein sequence ID" value="MDN3707917.1"/>
    <property type="molecule type" value="Genomic_DNA"/>
</dbReference>
<dbReference type="RefSeq" id="WP_290363860.1">
    <property type="nucleotide sequence ID" value="NZ_JAUFQU010000001.1"/>
</dbReference>
<dbReference type="Proteomes" id="UP001242368">
    <property type="component" value="Unassembled WGS sequence"/>
</dbReference>
<organism evidence="1 2">
    <name type="scientific">Paenimyroides ceti</name>
    <dbReference type="NCBI Taxonomy" id="395087"/>
    <lineage>
        <taxon>Bacteria</taxon>
        <taxon>Pseudomonadati</taxon>
        <taxon>Bacteroidota</taxon>
        <taxon>Flavobacteriia</taxon>
        <taxon>Flavobacteriales</taxon>
        <taxon>Flavobacteriaceae</taxon>
        <taxon>Paenimyroides</taxon>
    </lineage>
</organism>
<evidence type="ECO:0000313" key="2">
    <source>
        <dbReference type="Proteomes" id="UP001242368"/>
    </source>
</evidence>
<gene>
    <name evidence="1" type="ORF">QW060_12440</name>
</gene>
<name>A0ABT8CXN5_9FLAO</name>